<evidence type="ECO:0000313" key="2">
    <source>
        <dbReference type="EMBL" id="KWV52837.1"/>
    </source>
</evidence>
<proteinExistence type="predicted"/>
<dbReference type="InterPro" id="IPR015943">
    <property type="entry name" value="WD40/YVTN_repeat-like_dom_sf"/>
</dbReference>
<dbReference type="InterPro" id="IPR011047">
    <property type="entry name" value="Quinoprotein_ADH-like_sf"/>
</dbReference>
<dbReference type="OrthoDB" id="9763050at2"/>
<dbReference type="RefSeq" id="WP_066509144.1">
    <property type="nucleotide sequence ID" value="NZ_LNCU01000081.1"/>
</dbReference>
<evidence type="ECO:0000313" key="3">
    <source>
        <dbReference type="Proteomes" id="UP000057737"/>
    </source>
</evidence>
<evidence type="ECO:0000259" key="1">
    <source>
        <dbReference type="Pfam" id="PF13360"/>
    </source>
</evidence>
<dbReference type="Pfam" id="PF13360">
    <property type="entry name" value="PQQ_2"/>
    <property type="match status" value="1"/>
</dbReference>
<reference evidence="2 3" key="1">
    <citation type="submission" date="2015-11" db="EMBL/GenBank/DDBJ databases">
        <title>Draft Genome Sequence of the Strain BR 10303 (Bradyrhizobium sp.) isolated from nodules of Centrolobium paraense.</title>
        <authorList>
            <person name="Zelli J.E."/>
            <person name="Simoes-Araujo J.L."/>
            <person name="Barauna A.C."/>
            <person name="Silva K."/>
        </authorList>
    </citation>
    <scope>NUCLEOTIDE SEQUENCE [LARGE SCALE GENOMIC DNA]</scope>
    <source>
        <strain evidence="2 3">BR 10303</strain>
    </source>
</reference>
<dbReference type="Proteomes" id="UP000057737">
    <property type="component" value="Unassembled WGS sequence"/>
</dbReference>
<feature type="domain" description="Pyrrolo-quinoline quinone repeat" evidence="1">
    <location>
        <begin position="2"/>
        <end position="37"/>
    </location>
</feature>
<dbReference type="SUPFAM" id="SSF50998">
    <property type="entry name" value="Quinoprotein alcohol dehydrogenase-like"/>
    <property type="match status" value="1"/>
</dbReference>
<sequence>MLFVATEDDVVYALNATTGEELWRRAVGHPVRSSSLPCGNIDPLGITGTPVIDPATQAIYFDAAVERTNGPRHEAFALSTKDGSVLPGWPIDIADALQKSGRHFDPSVQNQRAALTLVDETLYVAFGGHFGDCGNYHGWVVAIPLHEPDKLASFETRARGGGIWAPGGLSAAEHDIFFVTGNTFGAQTWSDGEATFRVGADLRRTDDKGSYFAPSDWKALDNRDADLGGSNPLILDVPGASGDRSLILALGKDGKAYLLDRNNLGGVGGQLATETASRSSIITSPAAYPVGSYAFVALGAPGAHCPQPNRGQNLTVLKIAASPRPAMTNAWCAALNGRGSPIVTTTDGHSNPIVWILGAEGDDRLHAFRGDAGEQLFVSEPLSGLHRFQTLIATQDRLYVGADGRVYAFRF</sequence>
<organism evidence="2 3">
    <name type="scientific">Bradyrhizobium macuxiense</name>
    <dbReference type="NCBI Taxonomy" id="1755647"/>
    <lineage>
        <taxon>Bacteria</taxon>
        <taxon>Pseudomonadati</taxon>
        <taxon>Pseudomonadota</taxon>
        <taxon>Alphaproteobacteria</taxon>
        <taxon>Hyphomicrobiales</taxon>
        <taxon>Nitrobacteraceae</taxon>
        <taxon>Bradyrhizobium</taxon>
    </lineage>
</organism>
<accession>A0A125Q822</accession>
<dbReference type="Gene3D" id="2.130.10.10">
    <property type="entry name" value="YVTN repeat-like/Quinoprotein amine dehydrogenase"/>
    <property type="match status" value="1"/>
</dbReference>
<dbReference type="EMBL" id="LNCU01000081">
    <property type="protein sequence ID" value="KWV52837.1"/>
    <property type="molecule type" value="Genomic_DNA"/>
</dbReference>
<gene>
    <name evidence="2" type="ORF">AS156_09295</name>
</gene>
<name>A0A125Q822_9BRAD</name>
<comment type="caution">
    <text evidence="2">The sequence shown here is derived from an EMBL/GenBank/DDBJ whole genome shotgun (WGS) entry which is preliminary data.</text>
</comment>
<protein>
    <recommendedName>
        <fullName evidence="1">Pyrrolo-quinoline quinone repeat domain-containing protein</fullName>
    </recommendedName>
</protein>
<dbReference type="InterPro" id="IPR002372">
    <property type="entry name" value="PQQ_rpt_dom"/>
</dbReference>
<keyword evidence="3" id="KW-1185">Reference proteome</keyword>
<dbReference type="AlphaFoldDB" id="A0A125Q822"/>